<dbReference type="Proteomes" id="UP000616769">
    <property type="component" value="Unassembled WGS sequence"/>
</dbReference>
<evidence type="ECO:0000313" key="2">
    <source>
        <dbReference type="Proteomes" id="UP000616769"/>
    </source>
</evidence>
<protein>
    <submittedName>
        <fullName evidence="1">Uncharacterized protein</fullName>
    </submittedName>
</protein>
<dbReference type="AlphaFoldDB" id="A0A132A8B6"/>
<reference evidence="1 2" key="1">
    <citation type="journal article" date="2015" name="Parasit. Vectors">
        <title>Draft genome of the scabies mite.</title>
        <authorList>
            <person name="Rider S.D.Jr."/>
            <person name="Morgan M.S."/>
            <person name="Arlian L.G."/>
        </authorList>
    </citation>
    <scope>NUCLEOTIDE SEQUENCE [LARGE SCALE GENOMIC DNA]</scope>
    <source>
        <strain evidence="1">Arlian Lab</strain>
    </source>
</reference>
<dbReference type="VEuPathDB" id="VectorBase:SSCA008636"/>
<name>A0A132A8B6_SARSC</name>
<gene>
    <name evidence="1" type="ORF">QR98_0057040</name>
</gene>
<proteinExistence type="predicted"/>
<organism evidence="1 2">
    <name type="scientific">Sarcoptes scabiei</name>
    <name type="common">Itch mite</name>
    <name type="synonym">Acarus scabiei</name>
    <dbReference type="NCBI Taxonomy" id="52283"/>
    <lineage>
        <taxon>Eukaryota</taxon>
        <taxon>Metazoa</taxon>
        <taxon>Ecdysozoa</taxon>
        <taxon>Arthropoda</taxon>
        <taxon>Chelicerata</taxon>
        <taxon>Arachnida</taxon>
        <taxon>Acari</taxon>
        <taxon>Acariformes</taxon>
        <taxon>Sarcoptiformes</taxon>
        <taxon>Astigmata</taxon>
        <taxon>Psoroptidia</taxon>
        <taxon>Sarcoptoidea</taxon>
        <taxon>Sarcoptidae</taxon>
        <taxon>Sarcoptinae</taxon>
        <taxon>Sarcoptes</taxon>
    </lineage>
</organism>
<accession>A0A132A8B6</accession>
<dbReference type="EMBL" id="JXLN01011402">
    <property type="protein sequence ID" value="KPM07216.1"/>
    <property type="molecule type" value="Genomic_DNA"/>
</dbReference>
<sequence length="59" mass="7069">MYPKCAWNVTMSCIENYDQKEKKNCHFGSQFSIECVRRNTNTDTDIHTHKEPYSFMTRC</sequence>
<comment type="caution">
    <text evidence="1">The sequence shown here is derived from an EMBL/GenBank/DDBJ whole genome shotgun (WGS) entry which is preliminary data.</text>
</comment>
<evidence type="ECO:0000313" key="1">
    <source>
        <dbReference type="EMBL" id="KPM07216.1"/>
    </source>
</evidence>